<comment type="function">
    <text evidence="6">Subunit of the oligosaccharyl transferase (OST) complex that catalyzes the initial transfer of a defined glycan (Glc(3)Man(9)GlcNAc(2) in eukaryotes) from the lipid carrier dolichol-pyrophosphate to an asparagine residue within an Asn-X-Ser/Thr consensus motif in nascent polypeptide chains, the first step in protein N-glycosylation. N-glycosylation occurs cotranslationally and the complex associates with the Sec61 complex at the channel-forming translocon complex that mediates protein translocation across the endoplasmic reticulum (ER). All subunits are required for a maximal enzyme activity.</text>
</comment>
<comment type="caution">
    <text evidence="6">Lacks conserved residue(s) required for the propagation of feature annotation.</text>
</comment>
<evidence type="ECO:0000256" key="6">
    <source>
        <dbReference type="RuleBase" id="RU367008"/>
    </source>
</evidence>
<comment type="similarity">
    <text evidence="2 6">Belongs to the OST5 family.</text>
</comment>
<organism evidence="7 8">
    <name type="scientific">Trichonephila clavata</name>
    <name type="common">Joro spider</name>
    <name type="synonym">Nephila clavata</name>
    <dbReference type="NCBI Taxonomy" id="2740835"/>
    <lineage>
        <taxon>Eukaryota</taxon>
        <taxon>Metazoa</taxon>
        <taxon>Ecdysozoa</taxon>
        <taxon>Arthropoda</taxon>
        <taxon>Chelicerata</taxon>
        <taxon>Arachnida</taxon>
        <taxon>Araneae</taxon>
        <taxon>Araneomorphae</taxon>
        <taxon>Entelegynae</taxon>
        <taxon>Araneoidea</taxon>
        <taxon>Nephilidae</taxon>
        <taxon>Trichonephila</taxon>
    </lineage>
</organism>
<protein>
    <recommendedName>
        <fullName evidence="6">Dolichyl-diphosphooligosaccharide-protein glycosyltransferase subunit TMEM258</fullName>
    </recommendedName>
    <alternativeName>
        <fullName evidence="6">Transmembrane protein 258</fullName>
    </alternativeName>
</protein>
<keyword evidence="4 6" id="KW-1133">Transmembrane helix</keyword>
<name>A0A8X6LXL8_TRICU</name>
<comment type="subcellular location">
    <subcellularLocation>
        <location evidence="1 6">Membrane</location>
        <topology evidence="1 6">Multi-pass membrane protein</topology>
    </subcellularLocation>
</comment>
<evidence type="ECO:0000256" key="2">
    <source>
        <dbReference type="ARBA" id="ARBA00009825"/>
    </source>
</evidence>
<dbReference type="AlphaFoldDB" id="A0A8X6LXL8"/>
<dbReference type="GO" id="GO:0006487">
    <property type="term" value="P:protein N-linked glycosylation"/>
    <property type="evidence" value="ECO:0007669"/>
    <property type="project" value="UniProtKB-UniRule"/>
</dbReference>
<evidence type="ECO:0000256" key="5">
    <source>
        <dbReference type="ARBA" id="ARBA00023136"/>
    </source>
</evidence>
<dbReference type="InterPro" id="IPR007915">
    <property type="entry name" value="TMEM258/Ost5"/>
</dbReference>
<evidence type="ECO:0000256" key="4">
    <source>
        <dbReference type="ARBA" id="ARBA00022989"/>
    </source>
</evidence>
<keyword evidence="3 6" id="KW-0812">Transmembrane</keyword>
<accession>A0A8X6LXL8</accession>
<dbReference type="PANTHER" id="PTHR13636">
    <property type="entry name" value="TRANSMEMBRANE PROTEIN 258"/>
    <property type="match status" value="1"/>
</dbReference>
<comment type="caution">
    <text evidence="7">The sequence shown here is derived from an EMBL/GenBank/DDBJ whole genome shotgun (WGS) entry which is preliminary data.</text>
</comment>
<reference evidence="7" key="1">
    <citation type="submission" date="2020-07" db="EMBL/GenBank/DDBJ databases">
        <title>Multicomponent nature underlies the extraordinary mechanical properties of spider dragline silk.</title>
        <authorList>
            <person name="Kono N."/>
            <person name="Nakamura H."/>
            <person name="Mori M."/>
            <person name="Yoshida Y."/>
            <person name="Ohtoshi R."/>
            <person name="Malay A.D."/>
            <person name="Moran D.A.P."/>
            <person name="Tomita M."/>
            <person name="Numata K."/>
            <person name="Arakawa K."/>
        </authorList>
    </citation>
    <scope>NUCLEOTIDE SEQUENCE</scope>
</reference>
<dbReference type="EMBL" id="BMAO01028340">
    <property type="protein sequence ID" value="GFR23784.1"/>
    <property type="molecule type" value="Genomic_DNA"/>
</dbReference>
<proteinExistence type="inferred from homology"/>
<feature type="transmembrane region" description="Helical" evidence="6">
    <location>
        <begin position="24"/>
        <end position="45"/>
    </location>
</feature>
<comment type="subunit">
    <text evidence="6">Component of the oligosaccharyltransferase (OST) complex.</text>
</comment>
<sequence>MATVGELGIGLELMSRYVSPVNPAVYPHLTLVLLGIGLFFMAWFFVYEFSWVLESCSCYSGLAFMFNRHFALSKKQMLQKQDLLCGLFCSFITT</sequence>
<dbReference type="Pfam" id="PF05251">
    <property type="entry name" value="Ost5"/>
    <property type="match status" value="1"/>
</dbReference>
<evidence type="ECO:0000313" key="8">
    <source>
        <dbReference type="Proteomes" id="UP000887116"/>
    </source>
</evidence>
<evidence type="ECO:0000256" key="3">
    <source>
        <dbReference type="ARBA" id="ARBA00022692"/>
    </source>
</evidence>
<evidence type="ECO:0000313" key="7">
    <source>
        <dbReference type="EMBL" id="GFR23784.1"/>
    </source>
</evidence>
<keyword evidence="5 6" id="KW-0472">Membrane</keyword>
<gene>
    <name evidence="7" type="ORF">TNCT_324411</name>
</gene>
<dbReference type="Proteomes" id="UP000887116">
    <property type="component" value="Unassembled WGS sequence"/>
</dbReference>
<keyword evidence="8" id="KW-1185">Reference proteome</keyword>
<dbReference type="OrthoDB" id="18408at2759"/>
<evidence type="ECO:0000256" key="1">
    <source>
        <dbReference type="ARBA" id="ARBA00004141"/>
    </source>
</evidence>
<dbReference type="GO" id="GO:0008250">
    <property type="term" value="C:oligosaccharyltransferase complex"/>
    <property type="evidence" value="ECO:0007669"/>
    <property type="project" value="UniProtKB-UniRule"/>
</dbReference>